<evidence type="ECO:0000256" key="6">
    <source>
        <dbReference type="SAM" id="MobiDB-lite"/>
    </source>
</evidence>
<feature type="region of interest" description="Disordered" evidence="6">
    <location>
        <begin position="1065"/>
        <end position="1224"/>
    </location>
</feature>
<dbReference type="PANTHER" id="PTHR24351">
    <property type="entry name" value="RIBOSOMAL PROTEIN S6 KINASE"/>
    <property type="match status" value="1"/>
</dbReference>
<feature type="compositionally biased region" description="Polar residues" evidence="6">
    <location>
        <begin position="398"/>
        <end position="419"/>
    </location>
</feature>
<dbReference type="AlphaFoldDB" id="A0A8H7P9Z2"/>
<feature type="compositionally biased region" description="Polar residues" evidence="6">
    <location>
        <begin position="375"/>
        <end position="385"/>
    </location>
</feature>
<name>A0A8H7P9Z2_9APHY</name>
<keyword evidence="3" id="KW-0547">Nucleotide-binding</keyword>
<dbReference type="Gene3D" id="3.30.200.20">
    <property type="entry name" value="Phosphorylase Kinase, domain 1"/>
    <property type="match status" value="1"/>
</dbReference>
<evidence type="ECO:0000256" key="5">
    <source>
        <dbReference type="ARBA" id="ARBA00022840"/>
    </source>
</evidence>
<feature type="compositionally biased region" description="Basic and acidic residues" evidence="6">
    <location>
        <begin position="812"/>
        <end position="824"/>
    </location>
</feature>
<dbReference type="InterPro" id="IPR045270">
    <property type="entry name" value="STKc_AGC"/>
</dbReference>
<dbReference type="GO" id="GO:0005524">
    <property type="term" value="F:ATP binding"/>
    <property type="evidence" value="ECO:0007669"/>
    <property type="project" value="UniProtKB-KW"/>
</dbReference>
<accession>A0A8H7P9Z2</accession>
<dbReference type="EMBL" id="JADOXO010000008">
    <property type="protein sequence ID" value="KAF9820755.1"/>
    <property type="molecule type" value="Genomic_DNA"/>
</dbReference>
<evidence type="ECO:0000313" key="9">
    <source>
        <dbReference type="EMBL" id="KAF9820755.1"/>
    </source>
</evidence>
<sequence>MPTSRRVPIRVDNQDGPWTISVAENDPYSYSIYIKTPTHNITLTRTALEIVELHGKLRDSHPGYKMFTLPLDPAAIPAPPKRKSAFLNTLSRLASPSAKSAQRQASTRQHAPSTSSNTPSSTVSSTHPTPLGSPRNELNDPFSGADDEDDLQPPLAPANSTVTALAGYLTTLANDAVLHNARVWRRFVRVRTDDLQSVRVERAIKRVRSDLAAHVSPGSAKEAQRSISQVVLGEESPQTKKAAPPPADVVPNGNGIHAAEPSSPERPKEADIQEEEEPQAEVVPVANGVHVDRQEQSADAADAAKEAGDMEDGAAEDRAPTPRSPRASSVVVDGPGPIGTAAAAAASDADTEDDTSAPSTPVPSDGHAHAARIPRSQSADPTSRASRIFLPSPLASEADSSQTSQAGESADDSSVSTTGRRAARKARSKSMDPGAQAALQKKSQRKVAIDDFEMMRVLGKGCAGKVLLVRHKPTADVFALKAITKRHVLAHQELQHTLTEQAVLKRMAAEGSDPFVVKLWWSFHDKENLFLVMDFHPGGDLATQLARWGRLGRDRARFYAAEIVEGVEGLHAAGVIYRDLKPENILIGADGHIVLTDFGLSKEFPRRTSPTTAPPTPSGFRGDFTAGTPVAATPQWMKGEKGQELANGWAPSGPLDTTTTFCGTAEYLAPEVIQGQAYSYEVDWWSFGTMLYEMLTGITPFWANNHSDMYYRVLQDELQFPEDRTMDQDTKSLIRGLLQRNPALRMKEPRIKKHPYFSMIDWSHVYFKRYIPPYIPPIDPSNASDTQNFDDTFLDMEPVINDENENEQSDTDQDRQTDTDRTDGEGEDSVVTPSQSRSPSVRPDDAGVDVFDGYSFKGRHSIIMDNEDEEADEEDEDEEEDTSTSAASTDNVLLEQQLSQTAANSAVILAEGATATEEAPEPKTPEAKAPALPEPVAPASPVREQPAAKKAPAPRRSHEAGTERGQTETAARAAPEEIKPAKAVPIPKAQPRPTAGRQRGRREKSGIAALDRDLSDVHDEDELATEREEEDDEWDFVEAEVVEERNGAKGTSLFARGVVDRYKLAVFRKSTPRRSGGPRSFSGMSVESDVTGSEPVGDSPTPADKQRRGRTPGLTFRKHPKQFLRQRSPQASTRSSTTGKTLTHSTSGTLTTSTLGSTGFLSPSGSGASTLPNSPSLRSKESALSMGSPSESSDQSINGEGRNNGDNTIRGNSVVSIEEDKQKSKVLKKYKEGAEKVLSIFQSPR</sequence>
<gene>
    <name evidence="9" type="ORF">IEO21_01198</name>
</gene>
<protein>
    <recommendedName>
        <fullName evidence="11">Kinase-like protein</fullName>
    </recommendedName>
</protein>
<reference evidence="9" key="1">
    <citation type="submission" date="2020-11" db="EMBL/GenBank/DDBJ databases">
        <authorList>
            <person name="Koelle M."/>
            <person name="Horta M.A.C."/>
            <person name="Nowrousian M."/>
            <person name="Ohm R.A."/>
            <person name="Benz P."/>
            <person name="Pilgard A."/>
        </authorList>
    </citation>
    <scope>NUCLEOTIDE SEQUENCE</scope>
    <source>
        <strain evidence="9">FPRL280</strain>
    </source>
</reference>
<feature type="compositionally biased region" description="Acidic residues" evidence="6">
    <location>
        <begin position="802"/>
        <end position="811"/>
    </location>
</feature>
<feature type="compositionally biased region" description="Polar residues" evidence="6">
    <location>
        <begin position="1082"/>
        <end position="1091"/>
    </location>
</feature>
<dbReference type="GO" id="GO:0004674">
    <property type="term" value="F:protein serine/threonine kinase activity"/>
    <property type="evidence" value="ECO:0007669"/>
    <property type="project" value="UniProtKB-KW"/>
</dbReference>
<feature type="region of interest" description="Disordered" evidence="6">
    <location>
        <begin position="802"/>
        <end position="1034"/>
    </location>
</feature>
<dbReference type="FunFam" id="3.30.200.20:FF:000743">
    <property type="entry name" value="Non-specific serine/threonine protein kinase"/>
    <property type="match status" value="1"/>
</dbReference>
<evidence type="ECO:0000256" key="2">
    <source>
        <dbReference type="ARBA" id="ARBA00022679"/>
    </source>
</evidence>
<feature type="compositionally biased region" description="Low complexity" evidence="6">
    <location>
        <begin position="112"/>
        <end position="130"/>
    </location>
</feature>
<feature type="compositionally biased region" description="Polar residues" evidence="6">
    <location>
        <begin position="1185"/>
        <end position="1198"/>
    </location>
</feature>
<feature type="domain" description="Protein kinase" evidence="7">
    <location>
        <begin position="452"/>
        <end position="757"/>
    </location>
</feature>
<reference evidence="9" key="2">
    <citation type="journal article" name="Front. Microbiol.">
        <title>Degradative Capacity of Two Strains of Rhodonia placenta: From Phenotype to Genotype.</title>
        <authorList>
            <person name="Kolle M."/>
            <person name="Horta M.A.C."/>
            <person name="Nowrousian M."/>
            <person name="Ohm R.A."/>
            <person name="Benz J.P."/>
            <person name="Pilgard A."/>
        </authorList>
    </citation>
    <scope>NUCLEOTIDE SEQUENCE</scope>
    <source>
        <strain evidence="9">FPRL280</strain>
    </source>
</reference>
<keyword evidence="1" id="KW-0723">Serine/threonine-protein kinase</keyword>
<feature type="domain" description="AGC-kinase C-terminal" evidence="8">
    <location>
        <begin position="758"/>
        <end position="866"/>
    </location>
</feature>
<evidence type="ECO:0000256" key="3">
    <source>
        <dbReference type="ARBA" id="ARBA00022741"/>
    </source>
</evidence>
<evidence type="ECO:0000313" key="10">
    <source>
        <dbReference type="Proteomes" id="UP000639403"/>
    </source>
</evidence>
<evidence type="ECO:0000259" key="8">
    <source>
        <dbReference type="PROSITE" id="PS51285"/>
    </source>
</evidence>
<keyword evidence="5" id="KW-0067">ATP-binding</keyword>
<feature type="compositionally biased region" description="Basic and acidic residues" evidence="6">
    <location>
        <begin position="956"/>
        <end position="966"/>
    </location>
</feature>
<evidence type="ECO:0000259" key="7">
    <source>
        <dbReference type="PROSITE" id="PS50011"/>
    </source>
</evidence>
<evidence type="ECO:0000256" key="4">
    <source>
        <dbReference type="ARBA" id="ARBA00022777"/>
    </source>
</evidence>
<feature type="compositionally biased region" description="Acidic residues" evidence="6">
    <location>
        <begin position="865"/>
        <end position="882"/>
    </location>
</feature>
<feature type="compositionally biased region" description="Polar residues" evidence="6">
    <location>
        <begin position="894"/>
        <end position="904"/>
    </location>
</feature>
<proteinExistence type="predicted"/>
<feature type="compositionally biased region" description="Polar residues" evidence="6">
    <location>
        <begin position="1168"/>
        <end position="1177"/>
    </location>
</feature>
<feature type="region of interest" description="Disordered" evidence="6">
    <location>
        <begin position="233"/>
        <end position="443"/>
    </location>
</feature>
<feature type="compositionally biased region" description="Polar residues" evidence="6">
    <location>
        <begin position="94"/>
        <end position="111"/>
    </location>
</feature>
<organism evidence="9 10">
    <name type="scientific">Rhodonia placenta</name>
    <dbReference type="NCBI Taxonomy" id="104341"/>
    <lineage>
        <taxon>Eukaryota</taxon>
        <taxon>Fungi</taxon>
        <taxon>Dikarya</taxon>
        <taxon>Basidiomycota</taxon>
        <taxon>Agaricomycotina</taxon>
        <taxon>Agaricomycetes</taxon>
        <taxon>Polyporales</taxon>
        <taxon>Adustoporiaceae</taxon>
        <taxon>Rhodonia</taxon>
    </lineage>
</organism>
<dbReference type="SMART" id="SM00220">
    <property type="entry name" value="S_TKc"/>
    <property type="match status" value="1"/>
</dbReference>
<keyword evidence="4" id="KW-0418">Kinase</keyword>
<feature type="compositionally biased region" description="Polar residues" evidence="6">
    <location>
        <begin position="1204"/>
        <end position="1215"/>
    </location>
</feature>
<dbReference type="Pfam" id="PF00069">
    <property type="entry name" value="Pkinase"/>
    <property type="match status" value="1"/>
</dbReference>
<dbReference type="InterPro" id="IPR008271">
    <property type="entry name" value="Ser/Thr_kinase_AS"/>
</dbReference>
<dbReference type="PROSITE" id="PS50011">
    <property type="entry name" value="PROTEIN_KINASE_DOM"/>
    <property type="match status" value="1"/>
</dbReference>
<keyword evidence="2" id="KW-0808">Transferase</keyword>
<evidence type="ECO:0008006" key="11">
    <source>
        <dbReference type="Google" id="ProtNLM"/>
    </source>
</evidence>
<dbReference type="PROSITE" id="PS51285">
    <property type="entry name" value="AGC_KINASE_CTER"/>
    <property type="match status" value="1"/>
</dbReference>
<dbReference type="SMART" id="SM00133">
    <property type="entry name" value="S_TK_X"/>
    <property type="match status" value="1"/>
</dbReference>
<dbReference type="InterPro" id="IPR000719">
    <property type="entry name" value="Prot_kinase_dom"/>
</dbReference>
<feature type="compositionally biased region" description="Basic and acidic residues" evidence="6">
    <location>
        <begin position="290"/>
        <end position="308"/>
    </location>
</feature>
<dbReference type="SUPFAM" id="SSF56112">
    <property type="entry name" value="Protein kinase-like (PK-like)"/>
    <property type="match status" value="1"/>
</dbReference>
<dbReference type="InterPro" id="IPR000961">
    <property type="entry name" value="AGC-kinase_C"/>
</dbReference>
<dbReference type="CDD" id="cd05123">
    <property type="entry name" value="STKc_AGC"/>
    <property type="match status" value="1"/>
</dbReference>
<evidence type="ECO:0000256" key="1">
    <source>
        <dbReference type="ARBA" id="ARBA00022527"/>
    </source>
</evidence>
<feature type="region of interest" description="Disordered" evidence="6">
    <location>
        <begin position="94"/>
        <end position="158"/>
    </location>
</feature>
<dbReference type="InterPro" id="IPR011009">
    <property type="entry name" value="Kinase-like_dom_sf"/>
</dbReference>
<dbReference type="Gene3D" id="1.10.510.10">
    <property type="entry name" value="Transferase(Phosphotransferase) domain 1"/>
    <property type="match status" value="1"/>
</dbReference>
<feature type="compositionally biased region" description="Polar residues" evidence="6">
    <location>
        <begin position="1125"/>
        <end position="1134"/>
    </location>
</feature>
<dbReference type="Proteomes" id="UP000639403">
    <property type="component" value="Unassembled WGS sequence"/>
</dbReference>
<feature type="compositionally biased region" description="Acidic residues" evidence="6">
    <location>
        <begin position="1018"/>
        <end position="1034"/>
    </location>
</feature>
<comment type="caution">
    <text evidence="9">The sequence shown here is derived from an EMBL/GenBank/DDBJ whole genome shotgun (WGS) entry which is preliminary data.</text>
</comment>
<dbReference type="PROSITE" id="PS00108">
    <property type="entry name" value="PROTEIN_KINASE_ST"/>
    <property type="match status" value="1"/>
</dbReference>
<feature type="compositionally biased region" description="Low complexity" evidence="6">
    <location>
        <begin position="1135"/>
        <end position="1167"/>
    </location>
</feature>
<feature type="compositionally biased region" description="Low complexity" evidence="6">
    <location>
        <begin position="333"/>
        <end position="348"/>
    </location>
</feature>